<dbReference type="SUPFAM" id="SSF51445">
    <property type="entry name" value="(Trans)glycosidases"/>
    <property type="match status" value="1"/>
</dbReference>
<dbReference type="GO" id="GO:0004553">
    <property type="term" value="F:hydrolase activity, hydrolyzing O-glycosyl compounds"/>
    <property type="evidence" value="ECO:0007669"/>
    <property type="project" value="InterPro"/>
</dbReference>
<evidence type="ECO:0000259" key="4">
    <source>
        <dbReference type="Pfam" id="PF00150"/>
    </source>
</evidence>
<dbReference type="InterPro" id="IPR001547">
    <property type="entry name" value="Glyco_hydro_5"/>
</dbReference>
<evidence type="ECO:0000313" key="5">
    <source>
        <dbReference type="EMBL" id="SMF29200.1"/>
    </source>
</evidence>
<dbReference type="AlphaFoldDB" id="A0A1X7E923"/>
<dbReference type="Pfam" id="PF00150">
    <property type="entry name" value="Cellulase"/>
    <property type="match status" value="1"/>
</dbReference>
<dbReference type="PANTHER" id="PTHR34142:SF1">
    <property type="entry name" value="GLYCOSIDE HYDROLASE FAMILY 5 DOMAIN-CONTAINING PROTEIN"/>
    <property type="match status" value="1"/>
</dbReference>
<proteinExistence type="inferred from homology"/>
<evidence type="ECO:0000256" key="1">
    <source>
        <dbReference type="ARBA" id="ARBA00022801"/>
    </source>
</evidence>
<evidence type="ECO:0000256" key="3">
    <source>
        <dbReference type="RuleBase" id="RU361153"/>
    </source>
</evidence>
<accession>A0A1X7E923</accession>
<evidence type="ECO:0000256" key="2">
    <source>
        <dbReference type="ARBA" id="ARBA00023295"/>
    </source>
</evidence>
<dbReference type="InterPro" id="IPR018087">
    <property type="entry name" value="Glyco_hydro_5_CS"/>
</dbReference>
<evidence type="ECO:0000313" key="6">
    <source>
        <dbReference type="Proteomes" id="UP000192911"/>
    </source>
</evidence>
<organism evidence="5 6">
    <name type="scientific">Trinickia caryophylli</name>
    <name type="common">Paraburkholderia caryophylli</name>
    <dbReference type="NCBI Taxonomy" id="28094"/>
    <lineage>
        <taxon>Bacteria</taxon>
        <taxon>Pseudomonadati</taxon>
        <taxon>Pseudomonadota</taxon>
        <taxon>Betaproteobacteria</taxon>
        <taxon>Burkholderiales</taxon>
        <taxon>Burkholderiaceae</taxon>
        <taxon>Trinickia</taxon>
    </lineage>
</organism>
<gene>
    <name evidence="5" type="ORF">SAMN06295900_10539</name>
</gene>
<sequence>MMSILLRDLFYLSSYVAHKTIKIHIMNKKYRIQLNDNAHRYCALAIASFMAFMLGACGGGDADTATTAHSANTTAKAVSIGTNASTNSSVWLTIAKENASFKVSGTKALRFGAGSSWVEKSVTGSGRCTAAFFGQKTAVSVNRVCQQLQGTGSPLWRGVSLAGAEFAPGSLPGNYGSNYMYPTTESVTYYKSKGMNIVRLPFLWERLQPTLNEPFDTVELSRLEGFVKTVTLSGETVLLDPHNYARYRGNVIGSSAVPESAYADLWRRLASKFKGNARVIFGLMNEPNSMPTEQWLSAANAALAAIRAAQASNVVFVPGNAWTGTHSWSESWYGTPNSVAMKGIVDPGHNFVFEVHEYLDGDASGRSADCTSATIGVERLQDFTNWLRTNGYRGFLGEIGAGANDTCDQAVGNTLAFMRNNADVWTGWTWWAGGPLWGNYMYSIEPANGADKPQMSVLTQYLD</sequence>
<feature type="domain" description="Glycoside hydrolase family 5" evidence="4">
    <location>
        <begin position="162"/>
        <end position="433"/>
    </location>
</feature>
<dbReference type="STRING" id="28094.SAMN06295900_10539"/>
<protein>
    <submittedName>
        <fullName evidence="5">Endoglucanase</fullName>
    </submittedName>
</protein>
<dbReference type="EMBL" id="FXAH01000005">
    <property type="protein sequence ID" value="SMF29200.1"/>
    <property type="molecule type" value="Genomic_DNA"/>
</dbReference>
<dbReference type="PROSITE" id="PS00659">
    <property type="entry name" value="GLYCOSYL_HYDROL_F5"/>
    <property type="match status" value="1"/>
</dbReference>
<dbReference type="GO" id="GO:0009251">
    <property type="term" value="P:glucan catabolic process"/>
    <property type="evidence" value="ECO:0007669"/>
    <property type="project" value="TreeGrafter"/>
</dbReference>
<reference evidence="6" key="1">
    <citation type="submission" date="2017-04" db="EMBL/GenBank/DDBJ databases">
        <authorList>
            <person name="Varghese N."/>
            <person name="Submissions S."/>
        </authorList>
    </citation>
    <scope>NUCLEOTIDE SEQUENCE [LARGE SCALE GENOMIC DNA]</scope>
    <source>
        <strain evidence="6">Ballard 720</strain>
    </source>
</reference>
<dbReference type="PANTHER" id="PTHR34142">
    <property type="entry name" value="ENDO-BETA-1,4-GLUCANASE A"/>
    <property type="match status" value="1"/>
</dbReference>
<name>A0A1X7E923_TRICW</name>
<dbReference type="Gene3D" id="3.20.20.80">
    <property type="entry name" value="Glycosidases"/>
    <property type="match status" value="1"/>
</dbReference>
<comment type="similarity">
    <text evidence="3">Belongs to the glycosyl hydrolase 5 (cellulase A) family.</text>
</comment>
<dbReference type="Proteomes" id="UP000192911">
    <property type="component" value="Unassembled WGS sequence"/>
</dbReference>
<keyword evidence="6" id="KW-1185">Reference proteome</keyword>
<dbReference type="InterPro" id="IPR017853">
    <property type="entry name" value="GH"/>
</dbReference>
<keyword evidence="1 3" id="KW-0378">Hydrolase</keyword>
<keyword evidence="2 3" id="KW-0326">Glycosidase</keyword>